<dbReference type="EMBL" id="CP058649">
    <property type="protein sequence ID" value="QUI20996.1"/>
    <property type="molecule type" value="Genomic_DNA"/>
</dbReference>
<sequence>MKKNRRMIIAVLLICITYSGITFAYSNTNIEVLFNYINIKINGEKVDLDNFIYENTTYVPLRKVSELLNKDVIWNDVTKTANIVENSNSSKAYYTEYDGFRNALITHINNNELDLEFIIKNITQEDITITLKYPYFDFAIYDENESEIYRHSKAYPIYATVIKDEKINSGDNFVVKEKIDLTDLNLVSCKIYKVVFDTDVEIKANKRYYKLREDAYFKIPE</sequence>
<dbReference type="InterPro" id="IPR038144">
    <property type="entry name" value="IPI"/>
</dbReference>
<evidence type="ECO:0000313" key="3">
    <source>
        <dbReference type="EMBL" id="QUI20996.1"/>
    </source>
</evidence>
<dbReference type="AlphaFoldDB" id="A0A8J8SEV4"/>
<gene>
    <name evidence="3" type="ORF">HZI73_01205</name>
</gene>
<reference evidence="3" key="1">
    <citation type="submission" date="2020-07" db="EMBL/GenBank/DDBJ databases">
        <title>Vallitalea pronyensis genome.</title>
        <authorList>
            <person name="Postec A."/>
        </authorList>
    </citation>
    <scope>NUCLEOTIDE SEQUENCE</scope>
    <source>
        <strain evidence="3">FatNI3</strain>
    </source>
</reference>
<keyword evidence="4" id="KW-1185">Reference proteome</keyword>
<evidence type="ECO:0000313" key="4">
    <source>
        <dbReference type="Proteomes" id="UP000683246"/>
    </source>
</evidence>
<dbReference type="KEGG" id="vpy:HZI73_01205"/>
<dbReference type="RefSeq" id="WP_212696455.1">
    <property type="nucleotide sequence ID" value="NZ_CP058649.1"/>
</dbReference>
<dbReference type="InterPro" id="IPR012854">
    <property type="entry name" value="Cu_amine_oxidase-like_N"/>
</dbReference>
<dbReference type="InterPro" id="IPR036582">
    <property type="entry name" value="Mao_N_sf"/>
</dbReference>
<dbReference type="Pfam" id="PF12690">
    <property type="entry name" value="BsuPI"/>
    <property type="match status" value="1"/>
</dbReference>
<dbReference type="Pfam" id="PF07833">
    <property type="entry name" value="Cu_amine_oxidN1"/>
    <property type="match status" value="1"/>
</dbReference>
<organism evidence="3 4">
    <name type="scientific">Vallitalea pronyensis</name>
    <dbReference type="NCBI Taxonomy" id="1348613"/>
    <lineage>
        <taxon>Bacteria</taxon>
        <taxon>Bacillati</taxon>
        <taxon>Bacillota</taxon>
        <taxon>Clostridia</taxon>
        <taxon>Lachnospirales</taxon>
        <taxon>Vallitaleaceae</taxon>
        <taxon>Vallitalea</taxon>
    </lineage>
</organism>
<dbReference type="Gene3D" id="2.60.40.2360">
    <property type="entry name" value="Intracellular proteinase inhibitor BsuPI"/>
    <property type="match status" value="1"/>
</dbReference>
<dbReference type="SUPFAM" id="SSF55383">
    <property type="entry name" value="Copper amine oxidase, domain N"/>
    <property type="match status" value="1"/>
</dbReference>
<dbReference type="Gene3D" id="3.30.457.10">
    <property type="entry name" value="Copper amine oxidase-like, N-terminal domain"/>
    <property type="match status" value="1"/>
</dbReference>
<dbReference type="Proteomes" id="UP000683246">
    <property type="component" value="Chromosome"/>
</dbReference>
<feature type="domain" description="Copper amine oxidase-like N-terminal" evidence="1">
    <location>
        <begin position="41"/>
        <end position="92"/>
    </location>
</feature>
<protein>
    <recommendedName>
        <fullName evidence="5">Copper amine oxidase-like N-terminal domain-containing protein</fullName>
    </recommendedName>
</protein>
<evidence type="ECO:0000259" key="1">
    <source>
        <dbReference type="Pfam" id="PF07833"/>
    </source>
</evidence>
<name>A0A8J8SEV4_9FIRM</name>
<dbReference type="InterPro" id="IPR020481">
    <property type="entry name" value="Intracell_prot_inh_BsuPI"/>
</dbReference>
<evidence type="ECO:0000259" key="2">
    <source>
        <dbReference type="Pfam" id="PF12690"/>
    </source>
</evidence>
<feature type="domain" description="Intracellular proteinase inhibitor BsuPI" evidence="2">
    <location>
        <begin position="109"/>
        <end position="183"/>
    </location>
</feature>
<accession>A0A8J8SEV4</accession>
<evidence type="ECO:0008006" key="5">
    <source>
        <dbReference type="Google" id="ProtNLM"/>
    </source>
</evidence>
<proteinExistence type="predicted"/>